<sequence length="595" mass="65787">MTGLQAEFSFSPRILEHLGIAAYNSVQKCLAELVANAYDADASHVVIELPDVLDDSSTISIADDGVGMTAAALTKKFLHVGRNRRADGERTAKQRLVIGSKGIGKLAGFGIASRVRLTTRSDGLQSAITIDKSALDNVQSLVGHKIDVVQTPSELAPGTKIELIQLHAGLKMPSADSLRRHLYRSMPMGPGFSVTVNGVECTAEEVLGDRTDFAEQVPGVGQVTGFYVLASTRQKRPGLSVRVRGRIVQAPSLFSLDTRAHGFFTAEKIVGEIRAEFLDPEDPGQDRQDLIKTSRDGFLEDSETVRAFYDWAGTFVRKVIQGADEGETKKRTDTLMSSPEVKARLEKLPPHVRGTASTVVRGIIAKLKTASEEDAKSLIEWVLRYYESSVLKELMNAIAAADVHEAEKLAALVSEWGLTQLTSVASIVQTQINIITRLEELVSSDKAYEIDLHKLVEANLWLVKEGLELWSSDKPLRVVLDGKIDQLYADKSDLRPDLICRSRDEGHQATIIEFKRPKEKIRMEHVTQALGYEGLLKAHRPNLNFTTYVVGREYDSEVLAIREKQANAGLHLWSFGEILQRARARFERILDILGR</sequence>
<dbReference type="Gene3D" id="3.30.565.10">
    <property type="entry name" value="Histidine kinase-like ATPase, C-terminal domain"/>
    <property type="match status" value="1"/>
</dbReference>
<dbReference type="Pfam" id="PF13589">
    <property type="entry name" value="HATPase_c_3"/>
    <property type="match status" value="1"/>
</dbReference>
<accession>A0A6M4ITG8</accession>
<protein>
    <recommendedName>
        <fullName evidence="3">ATP-binding protein</fullName>
    </recommendedName>
</protein>
<evidence type="ECO:0000313" key="2">
    <source>
        <dbReference type="Proteomes" id="UP000500938"/>
    </source>
</evidence>
<dbReference type="Gene3D" id="3.40.1350.10">
    <property type="match status" value="1"/>
</dbReference>
<reference evidence="1 2" key="1">
    <citation type="submission" date="2020-05" db="EMBL/GenBank/DDBJ databases">
        <title>Complete genome sequence of Gemmatimonas greenlandica TET16.</title>
        <authorList>
            <person name="Zeng Y."/>
        </authorList>
    </citation>
    <scope>NUCLEOTIDE SEQUENCE [LARGE SCALE GENOMIC DNA]</scope>
    <source>
        <strain evidence="1 2">TET16</strain>
    </source>
</reference>
<dbReference type="KEGG" id="ggr:HKW67_15255"/>
<dbReference type="AlphaFoldDB" id="A0A6M4ITG8"/>
<dbReference type="SUPFAM" id="SSF55874">
    <property type="entry name" value="ATPase domain of HSP90 chaperone/DNA topoisomerase II/histidine kinase"/>
    <property type="match status" value="1"/>
</dbReference>
<evidence type="ECO:0008006" key="3">
    <source>
        <dbReference type="Google" id="ProtNLM"/>
    </source>
</evidence>
<dbReference type="InterPro" id="IPR011856">
    <property type="entry name" value="tRNA_endonuc-like_dom_sf"/>
</dbReference>
<dbReference type="EMBL" id="CP053085">
    <property type="protein sequence ID" value="QJR36776.1"/>
    <property type="molecule type" value="Genomic_DNA"/>
</dbReference>
<gene>
    <name evidence="1" type="ORF">HKW67_15255</name>
</gene>
<dbReference type="Proteomes" id="UP000500938">
    <property type="component" value="Chromosome"/>
</dbReference>
<proteinExistence type="predicted"/>
<name>A0A6M4ITG8_9BACT</name>
<keyword evidence="2" id="KW-1185">Reference proteome</keyword>
<dbReference type="RefSeq" id="WP_171226209.1">
    <property type="nucleotide sequence ID" value="NZ_CP053085.1"/>
</dbReference>
<dbReference type="InterPro" id="IPR036890">
    <property type="entry name" value="HATPase_C_sf"/>
</dbReference>
<organism evidence="1 2">
    <name type="scientific">Gemmatimonas groenlandica</name>
    <dbReference type="NCBI Taxonomy" id="2732249"/>
    <lineage>
        <taxon>Bacteria</taxon>
        <taxon>Pseudomonadati</taxon>
        <taxon>Gemmatimonadota</taxon>
        <taxon>Gemmatimonadia</taxon>
        <taxon>Gemmatimonadales</taxon>
        <taxon>Gemmatimonadaceae</taxon>
        <taxon>Gemmatimonas</taxon>
    </lineage>
</organism>
<dbReference type="GO" id="GO:0003676">
    <property type="term" value="F:nucleic acid binding"/>
    <property type="evidence" value="ECO:0007669"/>
    <property type="project" value="InterPro"/>
</dbReference>
<evidence type="ECO:0000313" key="1">
    <source>
        <dbReference type="EMBL" id="QJR36776.1"/>
    </source>
</evidence>